<feature type="compositionally biased region" description="Low complexity" evidence="1">
    <location>
        <begin position="1064"/>
        <end position="1080"/>
    </location>
</feature>
<feature type="region of interest" description="Disordered" evidence="1">
    <location>
        <begin position="458"/>
        <end position="799"/>
    </location>
</feature>
<evidence type="ECO:0008006" key="4">
    <source>
        <dbReference type="Google" id="ProtNLM"/>
    </source>
</evidence>
<feature type="compositionally biased region" description="Low complexity" evidence="1">
    <location>
        <begin position="577"/>
        <end position="589"/>
    </location>
</feature>
<feature type="compositionally biased region" description="Pro residues" evidence="1">
    <location>
        <begin position="1012"/>
        <end position="1022"/>
    </location>
</feature>
<feature type="compositionally biased region" description="Polar residues" evidence="1">
    <location>
        <begin position="668"/>
        <end position="683"/>
    </location>
</feature>
<name>A0A5C2SDY0_9APHY</name>
<feature type="compositionally biased region" description="Polar residues" evidence="1">
    <location>
        <begin position="986"/>
        <end position="995"/>
    </location>
</feature>
<keyword evidence="3" id="KW-1185">Reference proteome</keyword>
<evidence type="ECO:0000256" key="1">
    <source>
        <dbReference type="SAM" id="MobiDB-lite"/>
    </source>
</evidence>
<feature type="region of interest" description="Disordered" evidence="1">
    <location>
        <begin position="978"/>
        <end position="1111"/>
    </location>
</feature>
<dbReference type="STRING" id="1328759.A0A5C2SDY0"/>
<feature type="compositionally biased region" description="Low complexity" evidence="1">
    <location>
        <begin position="747"/>
        <end position="775"/>
    </location>
</feature>
<dbReference type="EMBL" id="ML122260">
    <property type="protein sequence ID" value="RPD61982.1"/>
    <property type="molecule type" value="Genomic_DNA"/>
</dbReference>
<evidence type="ECO:0000313" key="3">
    <source>
        <dbReference type="Proteomes" id="UP000313359"/>
    </source>
</evidence>
<organism evidence="2 3">
    <name type="scientific">Lentinus tigrinus ALCF2SS1-6</name>
    <dbReference type="NCBI Taxonomy" id="1328759"/>
    <lineage>
        <taxon>Eukaryota</taxon>
        <taxon>Fungi</taxon>
        <taxon>Dikarya</taxon>
        <taxon>Basidiomycota</taxon>
        <taxon>Agaricomycotina</taxon>
        <taxon>Agaricomycetes</taxon>
        <taxon>Polyporales</taxon>
        <taxon>Polyporaceae</taxon>
        <taxon>Lentinus</taxon>
    </lineage>
</organism>
<gene>
    <name evidence="2" type="ORF">L227DRAFT_652141</name>
</gene>
<feature type="compositionally biased region" description="Pro residues" evidence="1">
    <location>
        <begin position="62"/>
        <end position="72"/>
    </location>
</feature>
<accession>A0A5C2SDY0</accession>
<feature type="region of interest" description="Disordered" evidence="1">
    <location>
        <begin position="121"/>
        <end position="211"/>
    </location>
</feature>
<feature type="compositionally biased region" description="Basic residues" evidence="1">
    <location>
        <begin position="788"/>
        <end position="798"/>
    </location>
</feature>
<feature type="compositionally biased region" description="Basic and acidic residues" evidence="1">
    <location>
        <begin position="653"/>
        <end position="667"/>
    </location>
</feature>
<feature type="region of interest" description="Disordered" evidence="1">
    <location>
        <begin position="1"/>
        <end position="30"/>
    </location>
</feature>
<feature type="non-terminal residue" evidence="2">
    <location>
        <position position="1"/>
    </location>
</feature>
<feature type="compositionally biased region" description="Polar residues" evidence="1">
    <location>
        <begin position="307"/>
        <end position="320"/>
    </location>
</feature>
<feature type="compositionally biased region" description="Low complexity" evidence="1">
    <location>
        <begin position="461"/>
        <end position="485"/>
    </location>
</feature>
<feature type="region of interest" description="Disordered" evidence="1">
    <location>
        <begin position="56"/>
        <end position="98"/>
    </location>
</feature>
<feature type="compositionally biased region" description="Low complexity" evidence="1">
    <location>
        <begin position="695"/>
        <end position="714"/>
    </location>
</feature>
<feature type="compositionally biased region" description="Polar residues" evidence="1">
    <location>
        <begin position="280"/>
        <end position="295"/>
    </location>
</feature>
<feature type="region of interest" description="Disordered" evidence="1">
    <location>
        <begin position="370"/>
        <end position="401"/>
    </location>
</feature>
<feature type="region of interest" description="Disordered" evidence="1">
    <location>
        <begin position="280"/>
        <end position="331"/>
    </location>
</feature>
<evidence type="ECO:0000313" key="2">
    <source>
        <dbReference type="EMBL" id="RPD61982.1"/>
    </source>
</evidence>
<feature type="compositionally biased region" description="Low complexity" evidence="1">
    <location>
        <begin position="141"/>
        <end position="150"/>
    </location>
</feature>
<dbReference type="AlphaFoldDB" id="A0A5C2SDY0"/>
<dbReference type="Proteomes" id="UP000313359">
    <property type="component" value="Unassembled WGS sequence"/>
</dbReference>
<reference evidence="2" key="1">
    <citation type="journal article" date="2018" name="Genome Biol. Evol.">
        <title>Genomics and development of Lentinus tigrinus, a white-rot wood-decaying mushroom with dimorphic fruiting bodies.</title>
        <authorList>
            <person name="Wu B."/>
            <person name="Xu Z."/>
            <person name="Knudson A."/>
            <person name="Carlson A."/>
            <person name="Chen N."/>
            <person name="Kovaka S."/>
            <person name="LaButti K."/>
            <person name="Lipzen A."/>
            <person name="Pennachio C."/>
            <person name="Riley R."/>
            <person name="Schakwitz W."/>
            <person name="Umezawa K."/>
            <person name="Ohm R.A."/>
            <person name="Grigoriev I.V."/>
            <person name="Nagy L.G."/>
            <person name="Gibbons J."/>
            <person name="Hibbett D."/>
        </authorList>
    </citation>
    <scope>NUCLEOTIDE SEQUENCE [LARGE SCALE GENOMIC DNA]</scope>
    <source>
        <strain evidence="2">ALCF2SS1-6</strain>
    </source>
</reference>
<dbReference type="OrthoDB" id="2413468at2759"/>
<sequence>MSSILSPLQPGAMLGEASSANSLSPAPRPNFIRRETDQILSYYQSEHAGRSFDQYATAAPDCEPPSQIPPPNAHSHPHPLPHTTHQLSAPSSDSDYAEHVVRPLQPALVESARDLDLKLAFPPTATDPRSRAHLRQGSTFSSGSDYSSHYSDSEEGAPLATPVATSSQFHVPTPRAGAEREARSHKPTHGHGDAARHSRRPSVPTEGGADRRRLAIVEMDPPAVALSVGRKRSKGLDGKSLIDPSASSSAMGGGTLFSRRGVHIGGLALMAPPDASPKTYTNLTPPSTAPVSSGTPHIPPSAFAPSHSRSASEAVNSGGSRSRLHHKSSRDVGIVGLSSASTASESLGPASPTSDEYQVYAHTEGLGVPLFQTPAKSRSPSPGVATPELSDTSSGSAFRSPHQRLLSTPIFGMEDGIVTPGIGEGKDIRQPVVGPVIVGISPELLHGSQGATNVSAATRGYPSVQSPTSSSPSYHTSSSSTHYLHYQPGVHATAGPLPPPPRSLFDRDTAPPPRPPRHQTPLTPGARRDIDAIKEALQLPQSVSAKLAARTPPDSDKRLGREPSPPPTDSKEETRSQESAYSEESAEPSIKLVTAKPVHVREGAFPPSKIITSPPGSHISHPASATSPELPLPRSDARPVVVIEQDETEDEYHETGRRPALELRRESSWVSLSQEMQRDTSPNGKAISPPNLSVSRTPSSISEASSSSSVSHLPSLPPKSIRHGSDEDKHSSSLAPSAFRALTNLKRFSSLPRTPSRSSKSSKRSPSPDAARRSMSPPPPPILVQSPPRRRVIPKPKYAHPWPPAMNPADVVVLRGSRERAQAYAMKINELSMYDCGLREWLAAQGRGPAVSHPRTQSQRTAHQVMHSLPPEFGGMAGQSRHVSHGSMASQMTFPIRADAYTATDLSTRPGDAPTTAPPAILPYPSLAQAQAQRAPARSSTLLLSPTKSLQIPLPLPGTKGSGTGFFASLGRKTSVRKDKGGLLSASPQSPTKVLTKSRPPVIAATQSNPQPSRPAPFPAAPSIPGGPRAAPGRIQRAKTFSVGPSIPDSSTPPPETSRASPPQAESSSSHGHSQRQSAAPARRPSLFARARQGHSSVVPAGSRPMPVASADPNFQRQVDKLADLLPHADRTILAGYLRRAGEDILAIGQYLEDEKNGTLRRD</sequence>
<feature type="compositionally biased region" description="Basic and acidic residues" evidence="1">
    <location>
        <begin position="177"/>
        <end position="196"/>
    </location>
</feature>
<protein>
    <recommendedName>
        <fullName evidence="4">CUE domain-containing protein</fullName>
    </recommendedName>
</protein>
<feature type="region of interest" description="Disordered" evidence="1">
    <location>
        <begin position="229"/>
        <end position="252"/>
    </location>
</feature>
<proteinExistence type="predicted"/>